<name>A0ABR4CZT5_9HELO</name>
<evidence type="ECO:0000259" key="1">
    <source>
        <dbReference type="Pfam" id="PF20150"/>
    </source>
</evidence>
<protein>
    <recommendedName>
        <fullName evidence="1">2EXR domain-containing protein</fullName>
    </recommendedName>
</protein>
<gene>
    <name evidence="2" type="ORF">VTL71DRAFT_8801</name>
</gene>
<evidence type="ECO:0000313" key="3">
    <source>
        <dbReference type="Proteomes" id="UP001595075"/>
    </source>
</evidence>
<dbReference type="EMBL" id="JAZHXI010000002">
    <property type="protein sequence ID" value="KAL2075021.1"/>
    <property type="molecule type" value="Genomic_DNA"/>
</dbReference>
<dbReference type="PANTHER" id="PTHR35910:SF1">
    <property type="entry name" value="2EXR DOMAIN-CONTAINING PROTEIN"/>
    <property type="match status" value="1"/>
</dbReference>
<dbReference type="Proteomes" id="UP001595075">
    <property type="component" value="Unassembled WGS sequence"/>
</dbReference>
<dbReference type="InterPro" id="IPR045518">
    <property type="entry name" value="2EXR"/>
</dbReference>
<keyword evidence="3" id="KW-1185">Reference proteome</keyword>
<sequence length="324" mass="36345">MSETRADRRAARSLAGIAAPLPMCTRRPPRQRHMIRLAHAANAIANLHHTTHMAAWAVPHSFVGLAPAPQPGPRIVVRTPRAIEPPPFIESFHSFANLPLELEILIWEQCAVIPRCIQFRINRGAQCDALGWCKDDWQMFLTYGRMDPAMLTVSKVAREVGLKHYKLAFYSSLIDGPTYFNFAVDSMYFPTSADIQRLIYVFDHTCICPAVPKPLTLELELFFKLKHLVIGAWTPALFEQGYFPTMILQNFTGLKTFTCGGQSSSIFEAESPVITCGLNWQNMVNRPEVGFLCEGDMEILAAAPRIDGKDIEKKVCEDAHFSVP</sequence>
<dbReference type="PANTHER" id="PTHR35910">
    <property type="entry name" value="2EXR DOMAIN-CONTAINING PROTEIN"/>
    <property type="match status" value="1"/>
</dbReference>
<evidence type="ECO:0000313" key="2">
    <source>
        <dbReference type="EMBL" id="KAL2075021.1"/>
    </source>
</evidence>
<accession>A0ABR4CZT5</accession>
<comment type="caution">
    <text evidence="2">The sequence shown here is derived from an EMBL/GenBank/DDBJ whole genome shotgun (WGS) entry which is preliminary data.</text>
</comment>
<reference evidence="2 3" key="1">
    <citation type="journal article" date="2024" name="Commun. Biol.">
        <title>Comparative genomic analysis of thermophilic fungi reveals convergent evolutionary adaptations and gene losses.</title>
        <authorList>
            <person name="Steindorff A.S."/>
            <person name="Aguilar-Pontes M.V."/>
            <person name="Robinson A.J."/>
            <person name="Andreopoulos B."/>
            <person name="LaButti K."/>
            <person name="Kuo A."/>
            <person name="Mondo S."/>
            <person name="Riley R."/>
            <person name="Otillar R."/>
            <person name="Haridas S."/>
            <person name="Lipzen A."/>
            <person name="Grimwood J."/>
            <person name="Schmutz J."/>
            <person name="Clum A."/>
            <person name="Reid I.D."/>
            <person name="Moisan M.C."/>
            <person name="Butler G."/>
            <person name="Nguyen T.T.M."/>
            <person name="Dewar K."/>
            <person name="Conant G."/>
            <person name="Drula E."/>
            <person name="Henrissat B."/>
            <person name="Hansel C."/>
            <person name="Singer S."/>
            <person name="Hutchinson M.I."/>
            <person name="de Vries R.P."/>
            <person name="Natvig D.O."/>
            <person name="Powell A.J."/>
            <person name="Tsang A."/>
            <person name="Grigoriev I.V."/>
        </authorList>
    </citation>
    <scope>NUCLEOTIDE SEQUENCE [LARGE SCALE GENOMIC DNA]</scope>
    <source>
        <strain evidence="2 3">CBS 494.80</strain>
    </source>
</reference>
<dbReference type="Pfam" id="PF20150">
    <property type="entry name" value="2EXR"/>
    <property type="match status" value="1"/>
</dbReference>
<organism evidence="2 3">
    <name type="scientific">Oculimacula yallundae</name>
    <dbReference type="NCBI Taxonomy" id="86028"/>
    <lineage>
        <taxon>Eukaryota</taxon>
        <taxon>Fungi</taxon>
        <taxon>Dikarya</taxon>
        <taxon>Ascomycota</taxon>
        <taxon>Pezizomycotina</taxon>
        <taxon>Leotiomycetes</taxon>
        <taxon>Helotiales</taxon>
        <taxon>Ploettnerulaceae</taxon>
        <taxon>Oculimacula</taxon>
    </lineage>
</organism>
<feature type="domain" description="2EXR" evidence="1">
    <location>
        <begin position="92"/>
        <end position="186"/>
    </location>
</feature>
<proteinExistence type="predicted"/>